<dbReference type="EMBL" id="DNWC01000051">
    <property type="protein sequence ID" value="HBJ08059.1"/>
    <property type="molecule type" value="Genomic_DNA"/>
</dbReference>
<dbReference type="Pfam" id="PF17148">
    <property type="entry name" value="DUF5117"/>
    <property type="match status" value="1"/>
</dbReference>
<protein>
    <submittedName>
        <fullName evidence="4">DUF5117 domain-containing protein</fullName>
    </submittedName>
</protein>
<reference evidence="4 5" key="1">
    <citation type="journal article" date="2018" name="Nat. Biotechnol.">
        <title>A standardized bacterial taxonomy based on genome phylogeny substantially revises the tree of life.</title>
        <authorList>
            <person name="Parks D.H."/>
            <person name="Chuvochina M."/>
            <person name="Waite D.W."/>
            <person name="Rinke C."/>
            <person name="Skarshewski A."/>
            <person name="Chaumeil P.A."/>
            <person name="Hugenholtz P."/>
        </authorList>
    </citation>
    <scope>NUCLEOTIDE SEQUENCE [LARGE SCALE GENOMIC DNA]</scope>
    <source>
        <strain evidence="4">UBA11482</strain>
    </source>
</reference>
<dbReference type="PANTHER" id="PTHR38478:SF1">
    <property type="entry name" value="ZINC DEPENDENT METALLOPROTEASE DOMAIN LIPOPROTEIN"/>
    <property type="match status" value="1"/>
</dbReference>
<dbReference type="Pfam" id="PF17162">
    <property type="entry name" value="DUF5118"/>
    <property type="match status" value="1"/>
</dbReference>
<feature type="domain" description="EcxA zinc-binding" evidence="1">
    <location>
        <begin position="434"/>
        <end position="735"/>
    </location>
</feature>
<organism evidence="4 5">
    <name type="scientific">Coprobacter fastidiosus</name>
    <dbReference type="NCBI Taxonomy" id="1099853"/>
    <lineage>
        <taxon>Bacteria</taxon>
        <taxon>Pseudomonadati</taxon>
        <taxon>Bacteroidota</taxon>
        <taxon>Bacteroidia</taxon>
        <taxon>Bacteroidales</taxon>
        <taxon>Barnesiellaceae</taxon>
        <taxon>Coprobacter</taxon>
    </lineage>
</organism>
<proteinExistence type="predicted"/>
<dbReference type="InterPro" id="IPR033428">
    <property type="entry name" value="DUF5118"/>
</dbReference>
<evidence type="ECO:0000259" key="3">
    <source>
        <dbReference type="Pfam" id="PF17162"/>
    </source>
</evidence>
<dbReference type="AlphaFoldDB" id="A0A316RIE1"/>
<comment type="caution">
    <text evidence="4">The sequence shown here is derived from an EMBL/GenBank/DDBJ whole genome shotgun (WGS) entry which is preliminary data.</text>
</comment>
<gene>
    <name evidence="4" type="ORF">DDY73_03565</name>
</gene>
<dbReference type="RefSeq" id="WP_022390078.1">
    <property type="nucleotide sequence ID" value="NZ_JAXVFC010000064.1"/>
</dbReference>
<dbReference type="Pfam" id="PF16313">
    <property type="entry name" value="DUF4953"/>
    <property type="match status" value="1"/>
</dbReference>
<dbReference type="InterPro" id="IPR033413">
    <property type="entry name" value="DUF5117"/>
</dbReference>
<dbReference type="SUPFAM" id="SSF55486">
    <property type="entry name" value="Metalloproteases ('zincins'), catalytic domain"/>
    <property type="match status" value="1"/>
</dbReference>
<evidence type="ECO:0000259" key="1">
    <source>
        <dbReference type="Pfam" id="PF16313"/>
    </source>
</evidence>
<dbReference type="CDD" id="cd04276">
    <property type="entry name" value="ZnMc_MMP_like_2"/>
    <property type="match status" value="1"/>
</dbReference>
<accession>A0A316RIE1</accession>
<feature type="domain" description="DUF5117" evidence="2">
    <location>
        <begin position="112"/>
        <end position="300"/>
    </location>
</feature>
<name>A0A316RIE1_9BACT</name>
<dbReference type="InterPro" id="IPR032534">
    <property type="entry name" value="EcxA_zinc-bd"/>
</dbReference>
<evidence type="ECO:0000259" key="2">
    <source>
        <dbReference type="Pfam" id="PF17148"/>
    </source>
</evidence>
<dbReference type="InterPro" id="IPR034032">
    <property type="entry name" value="Zn_MMP-like_bac"/>
</dbReference>
<dbReference type="GO" id="GO:0008237">
    <property type="term" value="F:metallopeptidase activity"/>
    <property type="evidence" value="ECO:0007669"/>
    <property type="project" value="InterPro"/>
</dbReference>
<evidence type="ECO:0000313" key="5">
    <source>
        <dbReference type="Proteomes" id="UP000262954"/>
    </source>
</evidence>
<dbReference type="Gene3D" id="3.40.390.10">
    <property type="entry name" value="Collagenase (Catalytic Domain)"/>
    <property type="match status" value="1"/>
</dbReference>
<dbReference type="Proteomes" id="UP000262954">
    <property type="component" value="Unassembled WGS sequence"/>
</dbReference>
<dbReference type="PANTHER" id="PTHR38478">
    <property type="entry name" value="PEPTIDASE M1A AND M12B"/>
    <property type="match status" value="1"/>
</dbReference>
<sequence length="874" mass="99423">MIKVNKLLLILTCSFAFGLYQPECSAGIFKKKKKNEANKEAVKEKSEYDKFFSEKHTTVNGLIKMHKMKGKLYFELPINLLNRDMLLGSTVSEISDNANAIIGSKPTDPIHFRFSKMNDIICMNLVQSENINSDQDENIQRSIAKSNIDAILETFKISVYTPDSSAVVFDVTDFFVGDNKLMTPFDKYSANLSWGMRRSEIFQKDKSSLGEIKAFPDNVLIRSNLSYTYTFSGSRGTSAKDIPFTALMTRSIILLEETPYRPRITDSRIAIFPIQITDYSAKEQKTKNIYYAYRWRLEPSDMEAYKRGEKVEPKKPIVFYIDNNFPEKWRKYIKEGVNQWNELFSEIGFKDAIKAVDFPENDPEFDPDNIKYSCIRYAPIAIENAMGPSWVDPRSGEILSASVYLYHDAIELLNNWLFIQTSQADKRVRHTLIPDEIIGDGLRYVISHEVGHCLGFMHNMSASSVIPVDSLRSPSFTQKYGTTTSIMDYARFNYVAQPGDMERGVKLTPPRFGEYDRFLVKWNYTPLPNASTAKDEYKITSKWISELSGNPIYRYGKQQGQIIDPKSQTEDLGDNAMKASEYGINNLKYILGNLNNWVDKEDPDYSYRTSIYNGVIMQYLTYLMHVYGNVGGIYLNEKHVGDKVEAVMSVPAEKQKAAVKFLLDQISSMDWIDNKELMKEISLMGSPADLLRNEVMKAVIASPNKVELSALKAEKNAYTVTDCLEDVYQYVWKPTLSGEKLSENQIKMQNLFVKYVGIGAGIKIGKEAKTKSLSGEGFIGIPDFLRGSSPIAHSSFCSCRPDASKHVENVSLNPVAGYEPSSATYFIARPQDGLYYGYLLKIRNILKGKINHPDKNTRLHYQLLLHNLDNSLKL</sequence>
<dbReference type="InterPro" id="IPR024079">
    <property type="entry name" value="MetalloPept_cat_dom_sf"/>
</dbReference>
<feature type="domain" description="DUF5118" evidence="3">
    <location>
        <begin position="46"/>
        <end position="93"/>
    </location>
</feature>
<evidence type="ECO:0000313" key="4">
    <source>
        <dbReference type="EMBL" id="HBJ08059.1"/>
    </source>
</evidence>